<dbReference type="EnsemblProtists" id="EOD26724">
    <property type="protein sequence ID" value="EOD26724"/>
    <property type="gene ID" value="EMIHUDRAFT_236656"/>
</dbReference>
<sequence length="635" mass="67023">MLRVLAPLRPSFFAQKLGGGRPGEVSFCPALLHLVLLSALLSIPTTIACVARLLPALASFSVGAALQQAEVLFPRGIELIFNGSSAQIRPIAPAADGAPARDVAEEEAGADDDEFVCWETDGASWCAASAGEGELTPILLRLPPLLYDLFYSDLPPPFGAPPARVCAPLLGEDEDRLLDPYPFVNEFAAGQEAEARRGLRSLLWGAGWERTSVLDARPHQDVRRYLEALESAGLVAPAARGDGGEERAAVRRRMLGLRASVAISPGEVHVLQGFTPHFGQYWQYEHAPVLPLRTTKVEVESGSLFGAAAAHRPVGLALSMLCEEQVGSGDPKGGGGAEAAAVVCSRDTAAAATDAFRSSYPRLVALLDGAPGLLVPLAAATVGLVGIGRQLLYTLPTFAAVHVPAVYLTVNLLRHVDTAPTPVRVAATLAAYGATPLLLLDEAASLSASLLGSLRPLLADGALLCGALGGAGHAASASSHGALQVEYVEPGSLAAAAGLRAGSLCMASRGEVILALNGAPAVRGAVTSAQEMRAALQGSLLDGALGWAEAAVQWLSSAFWLRLLGLCGWCCYLRWHLRAREREADGSMRFVHLECIDTWRRTSANPRSYYQCDNCLYRYSFRRALSRMLSLDLSD</sequence>
<dbReference type="GeneID" id="17272270"/>
<dbReference type="KEGG" id="ehx:EMIHUDRAFT_236656"/>
<organism evidence="1 2">
    <name type="scientific">Emiliania huxleyi (strain CCMP1516)</name>
    <dbReference type="NCBI Taxonomy" id="280463"/>
    <lineage>
        <taxon>Eukaryota</taxon>
        <taxon>Haptista</taxon>
        <taxon>Haptophyta</taxon>
        <taxon>Prymnesiophyceae</taxon>
        <taxon>Isochrysidales</taxon>
        <taxon>Noelaerhabdaceae</taxon>
        <taxon>Emiliania</taxon>
    </lineage>
</organism>
<dbReference type="RefSeq" id="XP_005779153.1">
    <property type="nucleotide sequence ID" value="XM_005779096.1"/>
</dbReference>
<reference evidence="1" key="2">
    <citation type="submission" date="2024-10" db="UniProtKB">
        <authorList>
            <consortium name="EnsemblProtists"/>
        </authorList>
    </citation>
    <scope>IDENTIFICATION</scope>
</reference>
<dbReference type="Gene3D" id="2.30.42.10">
    <property type="match status" value="1"/>
</dbReference>
<protein>
    <submittedName>
        <fullName evidence="1">Uncharacterized protein</fullName>
    </submittedName>
</protein>
<dbReference type="PaxDb" id="2903-EOD26724"/>
<reference evidence="2" key="1">
    <citation type="journal article" date="2013" name="Nature">
        <title>Pan genome of the phytoplankton Emiliania underpins its global distribution.</title>
        <authorList>
            <person name="Read B.A."/>
            <person name="Kegel J."/>
            <person name="Klute M.J."/>
            <person name="Kuo A."/>
            <person name="Lefebvre S.C."/>
            <person name="Maumus F."/>
            <person name="Mayer C."/>
            <person name="Miller J."/>
            <person name="Monier A."/>
            <person name="Salamov A."/>
            <person name="Young J."/>
            <person name="Aguilar M."/>
            <person name="Claverie J.M."/>
            <person name="Frickenhaus S."/>
            <person name="Gonzalez K."/>
            <person name="Herman E.K."/>
            <person name="Lin Y.C."/>
            <person name="Napier J."/>
            <person name="Ogata H."/>
            <person name="Sarno A.F."/>
            <person name="Shmutz J."/>
            <person name="Schroeder D."/>
            <person name="de Vargas C."/>
            <person name="Verret F."/>
            <person name="von Dassow P."/>
            <person name="Valentin K."/>
            <person name="Van de Peer Y."/>
            <person name="Wheeler G."/>
            <person name="Dacks J.B."/>
            <person name="Delwiche C.F."/>
            <person name="Dyhrman S.T."/>
            <person name="Glockner G."/>
            <person name="John U."/>
            <person name="Richards T."/>
            <person name="Worden A.Z."/>
            <person name="Zhang X."/>
            <person name="Grigoriev I.V."/>
            <person name="Allen A.E."/>
            <person name="Bidle K."/>
            <person name="Borodovsky M."/>
            <person name="Bowler C."/>
            <person name="Brownlee C."/>
            <person name="Cock J.M."/>
            <person name="Elias M."/>
            <person name="Gladyshev V.N."/>
            <person name="Groth M."/>
            <person name="Guda C."/>
            <person name="Hadaegh A."/>
            <person name="Iglesias-Rodriguez M.D."/>
            <person name="Jenkins J."/>
            <person name="Jones B.M."/>
            <person name="Lawson T."/>
            <person name="Leese F."/>
            <person name="Lindquist E."/>
            <person name="Lobanov A."/>
            <person name="Lomsadze A."/>
            <person name="Malik S.B."/>
            <person name="Marsh M.E."/>
            <person name="Mackinder L."/>
            <person name="Mock T."/>
            <person name="Mueller-Roeber B."/>
            <person name="Pagarete A."/>
            <person name="Parker M."/>
            <person name="Probert I."/>
            <person name="Quesneville H."/>
            <person name="Raines C."/>
            <person name="Rensing S.A."/>
            <person name="Riano-Pachon D.M."/>
            <person name="Richier S."/>
            <person name="Rokitta S."/>
            <person name="Shiraiwa Y."/>
            <person name="Soanes D.M."/>
            <person name="van der Giezen M."/>
            <person name="Wahlund T.M."/>
            <person name="Williams B."/>
            <person name="Wilson W."/>
            <person name="Wolfe G."/>
            <person name="Wurch L.L."/>
        </authorList>
    </citation>
    <scope>NUCLEOTIDE SEQUENCE</scope>
</reference>
<dbReference type="InterPro" id="IPR036034">
    <property type="entry name" value="PDZ_sf"/>
</dbReference>
<proteinExistence type="predicted"/>
<keyword evidence="2" id="KW-1185">Reference proteome</keyword>
<name>A0A0D3JT89_EMIH1</name>
<dbReference type="InterPro" id="IPR013083">
    <property type="entry name" value="Znf_RING/FYVE/PHD"/>
</dbReference>
<dbReference type="Proteomes" id="UP000013827">
    <property type="component" value="Unassembled WGS sequence"/>
</dbReference>
<dbReference type="AlphaFoldDB" id="A0A0D3JT89"/>
<evidence type="ECO:0000313" key="1">
    <source>
        <dbReference type="EnsemblProtists" id="EOD26724"/>
    </source>
</evidence>
<dbReference type="Gene3D" id="3.30.40.10">
    <property type="entry name" value="Zinc/RING finger domain, C3HC4 (zinc finger)"/>
    <property type="match status" value="1"/>
</dbReference>
<accession>A0A0D3JT89</accession>
<dbReference type="HOGENOM" id="CLU_431141_0_0_1"/>
<evidence type="ECO:0000313" key="2">
    <source>
        <dbReference type="Proteomes" id="UP000013827"/>
    </source>
</evidence>